<dbReference type="Pfam" id="PF19117">
    <property type="entry name" value="Mim2"/>
    <property type="match status" value="1"/>
</dbReference>
<feature type="compositionally biased region" description="Low complexity" evidence="1">
    <location>
        <begin position="11"/>
        <end position="34"/>
    </location>
</feature>
<dbReference type="InterPro" id="IPR037652">
    <property type="entry name" value="Mim2"/>
</dbReference>
<dbReference type="GO" id="GO:0005741">
    <property type="term" value="C:mitochondrial outer membrane"/>
    <property type="evidence" value="ECO:0007669"/>
    <property type="project" value="TreeGrafter"/>
</dbReference>
<dbReference type="OrthoDB" id="2556515at2759"/>
<gene>
    <name evidence="2" type="ORF">SPSC_02416</name>
</gene>
<dbReference type="PANTHER" id="PTHR28230">
    <property type="entry name" value="CHROMOSOME 1, WHOLE GENOME SHOTGUN SEQUENCE"/>
    <property type="match status" value="1"/>
</dbReference>
<protein>
    <submittedName>
        <fullName evidence="2">Uncharacterized protein</fullName>
    </submittedName>
</protein>
<dbReference type="GO" id="GO:0070096">
    <property type="term" value="P:mitochondrial outer membrane translocase complex assembly"/>
    <property type="evidence" value="ECO:0007669"/>
    <property type="project" value="InterPro"/>
</dbReference>
<feature type="compositionally biased region" description="Low complexity" evidence="1">
    <location>
        <begin position="128"/>
        <end position="140"/>
    </location>
</feature>
<feature type="compositionally biased region" description="Basic residues" evidence="1">
    <location>
        <begin position="97"/>
        <end position="107"/>
    </location>
</feature>
<proteinExistence type="predicted"/>
<feature type="region of interest" description="Disordered" evidence="1">
    <location>
        <begin position="41"/>
        <end position="60"/>
    </location>
</feature>
<evidence type="ECO:0000256" key="1">
    <source>
        <dbReference type="SAM" id="MobiDB-lite"/>
    </source>
</evidence>
<dbReference type="EMBL" id="LK056664">
    <property type="protein sequence ID" value="CDU23787.1"/>
    <property type="molecule type" value="Genomic_DNA"/>
</dbReference>
<evidence type="ECO:0000313" key="2">
    <source>
        <dbReference type="EMBL" id="CDU23787.1"/>
    </source>
</evidence>
<dbReference type="AlphaFoldDB" id="A0A127ZDU3"/>
<feature type="region of interest" description="Disordered" evidence="1">
    <location>
        <begin position="1"/>
        <end position="36"/>
    </location>
</feature>
<sequence>MSDADPASDQTTFTFGSTSNDSSGSSAGGFTFTFPRDISTTMSESGYLDDGRSGSTSRSRLDATSLFATLAQRQFDQQMSQSQYDDESAWTTSLPPRRSRSSNHRQRRTDDDDSISSRVSGRRRRGMRGSSEYSYETSSSEQDRALQREWEEQVDQLKLMFQIIILPFVGKFFGRKFGYFLYNRYQVWGSPLRRAFWTGVGATA</sequence>
<feature type="region of interest" description="Disordered" evidence="1">
    <location>
        <begin position="77"/>
        <end position="147"/>
    </location>
</feature>
<reference evidence="2" key="1">
    <citation type="submission" date="2014-06" db="EMBL/GenBank/DDBJ databases">
        <authorList>
            <person name="Ju J."/>
            <person name="Zhang J."/>
        </authorList>
    </citation>
    <scope>NUCLEOTIDE SEQUENCE</scope>
    <source>
        <strain evidence="2">SscI8</strain>
    </source>
</reference>
<accession>A0A127ZDU3</accession>
<organism evidence="2">
    <name type="scientific">Sporisorium scitamineum</name>
    <dbReference type="NCBI Taxonomy" id="49012"/>
    <lineage>
        <taxon>Eukaryota</taxon>
        <taxon>Fungi</taxon>
        <taxon>Dikarya</taxon>
        <taxon>Basidiomycota</taxon>
        <taxon>Ustilaginomycotina</taxon>
        <taxon>Ustilaginomycetes</taxon>
        <taxon>Ustilaginales</taxon>
        <taxon>Ustilaginaceae</taxon>
        <taxon>Sporisorium</taxon>
    </lineage>
</organism>
<dbReference type="PANTHER" id="PTHR28230:SF1">
    <property type="entry name" value="MITOCHONDRIAL IMPORT PROTEIN 2"/>
    <property type="match status" value="1"/>
</dbReference>
<name>A0A127ZDU3_9BASI</name>
<dbReference type="GO" id="GO:0045040">
    <property type="term" value="P:protein insertion into mitochondrial outer membrane"/>
    <property type="evidence" value="ECO:0007669"/>
    <property type="project" value="InterPro"/>
</dbReference>